<name>A0A5N1IPI9_9BACT</name>
<dbReference type="RefSeq" id="WP_150904943.1">
    <property type="nucleotide sequence ID" value="NZ_VTWT01000010.1"/>
</dbReference>
<reference evidence="2 3" key="1">
    <citation type="submission" date="2019-09" db="EMBL/GenBank/DDBJ databases">
        <title>Genome sequence of Adhaeribacter sp. M2.</title>
        <authorList>
            <person name="Srinivasan S."/>
        </authorList>
    </citation>
    <scope>NUCLEOTIDE SEQUENCE [LARGE SCALE GENOMIC DNA]</scope>
    <source>
        <strain evidence="2 3">M2</strain>
    </source>
</reference>
<dbReference type="Proteomes" id="UP000326570">
    <property type="component" value="Unassembled WGS sequence"/>
</dbReference>
<evidence type="ECO:0000313" key="2">
    <source>
        <dbReference type="EMBL" id="KAA9325947.1"/>
    </source>
</evidence>
<evidence type="ECO:0000259" key="1">
    <source>
        <dbReference type="Pfam" id="PF05697"/>
    </source>
</evidence>
<dbReference type="PIRSF" id="PIRSF003095">
    <property type="entry name" value="Trigger_factor"/>
    <property type="match status" value="1"/>
</dbReference>
<dbReference type="AlphaFoldDB" id="A0A5N1IPI9"/>
<dbReference type="InterPro" id="IPR036611">
    <property type="entry name" value="Trigger_fac_ribosome-bd_sf"/>
</dbReference>
<dbReference type="InterPro" id="IPR008881">
    <property type="entry name" value="Trigger_fac_ribosome-bd_bac"/>
</dbReference>
<dbReference type="InterPro" id="IPR037041">
    <property type="entry name" value="Trigger_fac_C_sf"/>
</dbReference>
<feature type="domain" description="Trigger factor ribosome-binding bacterial" evidence="1">
    <location>
        <begin position="1"/>
        <end position="146"/>
    </location>
</feature>
<keyword evidence="2" id="KW-0413">Isomerase</keyword>
<protein>
    <submittedName>
        <fullName evidence="2">Trigger factor</fullName>
        <ecNumber evidence="2">5.2.1.8</ecNumber>
    </submittedName>
</protein>
<gene>
    <name evidence="2" type="primary">tig</name>
    <name evidence="2" type="ORF">F0P94_16110</name>
</gene>
<dbReference type="InterPro" id="IPR005215">
    <property type="entry name" value="Trig_fac"/>
</dbReference>
<dbReference type="GO" id="GO:0003755">
    <property type="term" value="F:peptidyl-prolyl cis-trans isomerase activity"/>
    <property type="evidence" value="ECO:0007669"/>
    <property type="project" value="UniProtKB-EC"/>
</dbReference>
<dbReference type="PANTHER" id="PTHR30560:SF3">
    <property type="entry name" value="TRIGGER FACTOR-LIKE PROTEIN TIG, CHLOROPLASTIC"/>
    <property type="match status" value="1"/>
</dbReference>
<dbReference type="GO" id="GO:0051083">
    <property type="term" value="P:'de novo' cotranslational protein folding"/>
    <property type="evidence" value="ECO:0007669"/>
    <property type="project" value="TreeGrafter"/>
</dbReference>
<dbReference type="Gene3D" id="3.30.70.1050">
    <property type="entry name" value="Trigger factor ribosome-binding domain"/>
    <property type="match status" value="1"/>
</dbReference>
<dbReference type="GO" id="GO:0015031">
    <property type="term" value="P:protein transport"/>
    <property type="evidence" value="ECO:0007669"/>
    <property type="project" value="InterPro"/>
</dbReference>
<dbReference type="GO" id="GO:0043335">
    <property type="term" value="P:protein unfolding"/>
    <property type="evidence" value="ECO:0007669"/>
    <property type="project" value="TreeGrafter"/>
</dbReference>
<dbReference type="EMBL" id="VTWT01000010">
    <property type="protein sequence ID" value="KAA9325947.1"/>
    <property type="molecule type" value="Genomic_DNA"/>
</dbReference>
<dbReference type="SUPFAM" id="SSF109998">
    <property type="entry name" value="Triger factor/SurA peptide-binding domain-like"/>
    <property type="match status" value="1"/>
</dbReference>
<dbReference type="SUPFAM" id="SSF102735">
    <property type="entry name" value="Trigger factor ribosome-binding domain"/>
    <property type="match status" value="1"/>
</dbReference>
<proteinExistence type="predicted"/>
<comment type="caution">
    <text evidence="2">The sequence shown here is derived from an EMBL/GenBank/DDBJ whole genome shotgun (WGS) entry which is preliminary data.</text>
</comment>
<sequence length="441" mass="50906">MNITLEKQNPTNARLRVQLAEADYAPKVDEQIKEYSKKAQIKGFRPGKVPAGMIRKMYGKSLLVDAINKLLHESVNNYIKENKIKILGEPLPERVENIDWDTQKEFDFSYELGLLPEFELNLGETASVEGYKVEVDDATISEAYEHMQRQFGTTTNPETSEENDYLYGELKQLDGDFKTTTLLPINKIVNGKENFIGKKKGDVISFDLQQAFNNDASAINHVTGAGKEKAAELKGTFEFTVENINRTESAPMDQEFFDKIFGKDAVKSREEFDEKVKETIAENYKEEAEKVLNHQIVDKLVKETQIDIPRDFLKKWLLAANEGKLTQEQIDENIENYEKELRWSMIRNKVVEENDLKVSNEEVINRTKEKMMAQFNLPEVSEELAESLNQFADNYLRQDNGKNYINEYEAILAEKVIERLKEKMTVVEKTVSAEEFRNMTF</sequence>
<dbReference type="PANTHER" id="PTHR30560">
    <property type="entry name" value="TRIGGER FACTOR CHAPERONE AND PEPTIDYL-PROLYL CIS/TRANS ISOMERASE"/>
    <property type="match status" value="1"/>
</dbReference>
<dbReference type="NCBIfam" id="TIGR00115">
    <property type="entry name" value="tig"/>
    <property type="match status" value="1"/>
</dbReference>
<evidence type="ECO:0000313" key="3">
    <source>
        <dbReference type="Proteomes" id="UP000326570"/>
    </source>
</evidence>
<dbReference type="GO" id="GO:0043022">
    <property type="term" value="F:ribosome binding"/>
    <property type="evidence" value="ECO:0007669"/>
    <property type="project" value="TreeGrafter"/>
</dbReference>
<keyword evidence="3" id="KW-1185">Reference proteome</keyword>
<dbReference type="GO" id="GO:0044183">
    <property type="term" value="F:protein folding chaperone"/>
    <property type="evidence" value="ECO:0007669"/>
    <property type="project" value="TreeGrafter"/>
</dbReference>
<dbReference type="Gene3D" id="1.10.3120.10">
    <property type="entry name" value="Trigger factor, C-terminal domain"/>
    <property type="match status" value="1"/>
</dbReference>
<accession>A0A5N1IPI9</accession>
<dbReference type="Pfam" id="PF05697">
    <property type="entry name" value="Trigger_N"/>
    <property type="match status" value="1"/>
</dbReference>
<dbReference type="InterPro" id="IPR027304">
    <property type="entry name" value="Trigger_fact/SurA_dom_sf"/>
</dbReference>
<dbReference type="EC" id="5.2.1.8" evidence="2"/>
<organism evidence="2 3">
    <name type="scientific">Adhaeribacter soli</name>
    <dbReference type="NCBI Taxonomy" id="2607655"/>
    <lineage>
        <taxon>Bacteria</taxon>
        <taxon>Pseudomonadati</taxon>
        <taxon>Bacteroidota</taxon>
        <taxon>Cytophagia</taxon>
        <taxon>Cytophagales</taxon>
        <taxon>Hymenobacteraceae</taxon>
        <taxon>Adhaeribacter</taxon>
    </lineage>
</organism>